<dbReference type="Gene3D" id="3.30.565.10">
    <property type="entry name" value="Histidine kinase-like ATPase, C-terminal domain"/>
    <property type="match status" value="1"/>
</dbReference>
<dbReference type="eggNOG" id="COG2202">
    <property type="taxonomic scope" value="Bacteria"/>
</dbReference>
<keyword evidence="5 15" id="KW-0812">Transmembrane</keyword>
<feature type="modified residue" description="4-aspartylphosphate" evidence="14">
    <location>
        <position position="1064"/>
    </location>
</feature>
<organism evidence="22 23">
    <name type="scientific">Ramlibacter tataouinensis (strain ATCC BAA-407 / DSM 14655 / LMG 21543 / TTB310)</name>
    <dbReference type="NCBI Taxonomy" id="365046"/>
    <lineage>
        <taxon>Bacteria</taxon>
        <taxon>Pseudomonadati</taxon>
        <taxon>Pseudomonadota</taxon>
        <taxon>Betaproteobacteria</taxon>
        <taxon>Burkholderiales</taxon>
        <taxon>Comamonadaceae</taxon>
        <taxon>Ramlibacter</taxon>
    </lineage>
</organism>
<dbReference type="PROSITE" id="PS50839">
    <property type="entry name" value="CHASE"/>
    <property type="match status" value="1"/>
</dbReference>
<dbReference type="PATRIC" id="fig|365046.3.peg.169"/>
<dbReference type="Pfam" id="PF08448">
    <property type="entry name" value="PAS_4"/>
    <property type="match status" value="1"/>
</dbReference>
<dbReference type="InterPro" id="IPR013656">
    <property type="entry name" value="PAS_4"/>
</dbReference>
<dbReference type="PANTHER" id="PTHR45339:SF6">
    <property type="entry name" value="SENSORY HISTIDINE PROTEIN KINASE"/>
    <property type="match status" value="1"/>
</dbReference>
<evidence type="ECO:0000256" key="2">
    <source>
        <dbReference type="ARBA" id="ARBA00004370"/>
    </source>
</evidence>
<keyword evidence="8" id="KW-0902">Two-component regulatory system</keyword>
<dbReference type="eggNOG" id="COG2205">
    <property type="taxonomic scope" value="Bacteria"/>
</dbReference>
<dbReference type="InterPro" id="IPR000700">
    <property type="entry name" value="PAS-assoc_C"/>
</dbReference>
<evidence type="ECO:0000256" key="3">
    <source>
        <dbReference type="ARBA" id="ARBA00012438"/>
    </source>
</evidence>
<evidence type="ECO:0000259" key="18">
    <source>
        <dbReference type="PROSITE" id="PS50112"/>
    </source>
</evidence>
<name>F5Y3E0_RAMTT</name>
<evidence type="ECO:0000259" key="17">
    <source>
        <dbReference type="PROSITE" id="PS50110"/>
    </source>
</evidence>
<feature type="domain" description="PAS" evidence="18">
    <location>
        <begin position="493"/>
        <end position="564"/>
    </location>
</feature>
<dbReference type="Proteomes" id="UP000008385">
    <property type="component" value="Chromosome"/>
</dbReference>
<dbReference type="SMART" id="SM01079">
    <property type="entry name" value="CHASE"/>
    <property type="match status" value="1"/>
</dbReference>
<dbReference type="InterPro" id="IPR003594">
    <property type="entry name" value="HATPase_dom"/>
</dbReference>
<dbReference type="eggNOG" id="COG3614">
    <property type="taxonomic scope" value="Bacteria"/>
</dbReference>
<dbReference type="SMART" id="SM00091">
    <property type="entry name" value="PAS"/>
    <property type="match status" value="2"/>
</dbReference>
<dbReference type="AlphaFoldDB" id="F5Y3E0"/>
<dbReference type="Gene3D" id="3.40.50.2300">
    <property type="match status" value="2"/>
</dbReference>
<dbReference type="GO" id="GO:0005886">
    <property type="term" value="C:plasma membrane"/>
    <property type="evidence" value="ECO:0007669"/>
    <property type="project" value="UniProtKB-SubCell"/>
</dbReference>
<dbReference type="Pfam" id="PF01627">
    <property type="entry name" value="Hpt"/>
    <property type="match status" value="1"/>
</dbReference>
<protein>
    <recommendedName>
        <fullName evidence="12">Virulence sensor protein BvgS</fullName>
        <ecNumber evidence="3">2.7.13.3</ecNumber>
    </recommendedName>
</protein>
<evidence type="ECO:0000259" key="16">
    <source>
        <dbReference type="PROSITE" id="PS50109"/>
    </source>
</evidence>
<keyword evidence="9" id="KW-0843">Virulence</keyword>
<accession>F5Y3E0</accession>
<dbReference type="KEGG" id="rta:Rta_01630"/>
<dbReference type="PROSITE" id="PS50110">
    <property type="entry name" value="RESPONSE_REGULATORY"/>
    <property type="match status" value="2"/>
</dbReference>
<keyword evidence="10 15" id="KW-0472">Membrane</keyword>
<dbReference type="SMART" id="SM00387">
    <property type="entry name" value="HATPase_c"/>
    <property type="match status" value="1"/>
</dbReference>
<dbReference type="eggNOG" id="COG0784">
    <property type="taxonomic scope" value="Bacteria"/>
</dbReference>
<dbReference type="GO" id="GO:0000155">
    <property type="term" value="F:phosphorelay sensor kinase activity"/>
    <property type="evidence" value="ECO:0007669"/>
    <property type="project" value="InterPro"/>
</dbReference>
<feature type="transmembrane region" description="Helical" evidence="15">
    <location>
        <begin position="20"/>
        <end position="43"/>
    </location>
</feature>
<dbReference type="Gene3D" id="3.30.450.20">
    <property type="entry name" value="PAS domain"/>
    <property type="match status" value="2"/>
</dbReference>
<keyword evidence="23" id="KW-1185">Reference proteome</keyword>
<feature type="modified residue" description="4-aspartylphosphate" evidence="14">
    <location>
        <position position="922"/>
    </location>
</feature>
<dbReference type="EMBL" id="CP000245">
    <property type="protein sequence ID" value="AEG91227.1"/>
    <property type="molecule type" value="Genomic_DNA"/>
</dbReference>
<feature type="domain" description="Response regulatory" evidence="17">
    <location>
        <begin position="1013"/>
        <end position="1131"/>
    </location>
</feature>
<evidence type="ECO:0000256" key="15">
    <source>
        <dbReference type="SAM" id="Phobius"/>
    </source>
</evidence>
<evidence type="ECO:0000313" key="22">
    <source>
        <dbReference type="EMBL" id="AEG91227.1"/>
    </source>
</evidence>
<dbReference type="SUPFAM" id="SSF52172">
    <property type="entry name" value="CheY-like"/>
    <property type="match status" value="2"/>
</dbReference>
<feature type="modified residue" description="Phosphohistidine" evidence="13">
    <location>
        <position position="1204"/>
    </location>
</feature>
<evidence type="ECO:0000256" key="6">
    <source>
        <dbReference type="ARBA" id="ARBA00022729"/>
    </source>
</evidence>
<evidence type="ECO:0000256" key="13">
    <source>
        <dbReference type="PROSITE-ProRule" id="PRU00110"/>
    </source>
</evidence>
<keyword evidence="7 15" id="KW-1133">Transmembrane helix</keyword>
<dbReference type="STRING" id="365046.Rta_01630"/>
<keyword evidence="4 14" id="KW-0597">Phosphoprotein</keyword>
<comment type="function">
    <text evidence="11">Member of the two-component regulatory system BvgS/BvgA. Phosphorylates BvgA via a four-step phosphorelay in response to environmental signals.</text>
</comment>
<dbReference type="Pfam" id="PF13426">
    <property type="entry name" value="PAS_9"/>
    <property type="match status" value="1"/>
</dbReference>
<dbReference type="SMART" id="SM00448">
    <property type="entry name" value="REC"/>
    <property type="match status" value="2"/>
</dbReference>
<dbReference type="CDD" id="cd16922">
    <property type="entry name" value="HATPase_EvgS-ArcB-TorS-like"/>
    <property type="match status" value="1"/>
</dbReference>
<dbReference type="InterPro" id="IPR008207">
    <property type="entry name" value="Sig_transdc_His_kin_Hpt_dom"/>
</dbReference>
<dbReference type="FunFam" id="3.30.565.10:FF:000010">
    <property type="entry name" value="Sensor histidine kinase RcsC"/>
    <property type="match status" value="1"/>
</dbReference>
<dbReference type="InterPro" id="IPR006189">
    <property type="entry name" value="CHASE_dom"/>
</dbReference>
<evidence type="ECO:0000256" key="12">
    <source>
        <dbReference type="ARBA" id="ARBA00070152"/>
    </source>
</evidence>
<feature type="domain" description="PAC" evidence="19">
    <location>
        <begin position="438"/>
        <end position="492"/>
    </location>
</feature>
<dbReference type="PROSITE" id="PS50894">
    <property type="entry name" value="HPT"/>
    <property type="match status" value="1"/>
</dbReference>
<dbReference type="SUPFAM" id="SSF55785">
    <property type="entry name" value="PYP-like sensor domain (PAS domain)"/>
    <property type="match status" value="2"/>
</dbReference>
<dbReference type="PROSITE" id="PS50113">
    <property type="entry name" value="PAC"/>
    <property type="match status" value="1"/>
</dbReference>
<keyword evidence="22" id="KW-0808">Transferase</keyword>
<evidence type="ECO:0000256" key="9">
    <source>
        <dbReference type="ARBA" id="ARBA00023026"/>
    </source>
</evidence>
<dbReference type="PANTHER" id="PTHR45339">
    <property type="entry name" value="HYBRID SIGNAL TRANSDUCTION HISTIDINE KINASE J"/>
    <property type="match status" value="1"/>
</dbReference>
<evidence type="ECO:0000256" key="8">
    <source>
        <dbReference type="ARBA" id="ARBA00023012"/>
    </source>
</evidence>
<sequence>MPATSSIGFSMDFSRFTRSAGAATIAAAVLLAGLAVTAVAVYLTEEQVVDVEAEAYFNAHVDRLQAEVTSRVTHAEHGLKGAKGGYRMSGSVDRASFQAYVQARDLEREFPGLRGFGFVERVPRARLGEFVSKARRELGHEFGVSTSGEQDDLLVIKYMEPVAPNRGSLGYDIGAEAVRREAAHRAADEADTTLSGMVTLLQDGRQGPGWIMLVPVFDRPAASVPPQRRREHLVGYFYAPLMASEVLGDLKAFVQQQVDFQLYDGAPAAGRLLYDSEVQADPNGLLPRLGYRHREHITDRGFVIAGRALTLRVAGTPELEQGTRRALGIGIGVGGLLLSVLLASLTWLLLHGRVRALAMAREMTADLQRLARVVEHTSHAVAGLDPQLRIQWINGGFTQITGFGIEEALGRTVDELLHHPQADPDARARQHEAAGLEQGCRVELMNRHKNGGALWLDAELQPVRDGLGRLTGFIEIAQDITLRKQAEQRQEANEHLMRVVTDNVPARVSYWNRERRCQFANRVTCEWMGRERSQLIGRELSAELVGEATYEIVAPRIDAVLRGEQQQFELQEGSAPGQVTTRLVHYIPDQREGDVQGFFVLALDVSELRQARDAALEASQSKTRFLSSMSHELRTPMNAVLGMLTLLRGTELNTRQRDYVDKSDSAARSLLSLLNDILDLAKIEAGKMTLDARAFAVEELMQDLAFILSANVGRKELDVLFDIDPAVPAILVGDDMRLRQILINLGGNAIKFTQQGEVVVELRLLGQGGGFATLELAVRDTGIGIAPGDQKRLFADFSQAKASTSREFGGTGLGLSICRRLAALMGSELRLESEPGRGSRFSMRLELPIAQDLLPQLPAADGVSRVRRVLIVDDNEAARALLSTAAQGQGWQVDTAGNGQEALALLESVRPQEPPYDAIFLDWRMPGMDGWEMSRRIRAAPQTHGAPLLVMITAYGREMLSQRSNDEQALLDGFLVKPVTGAMLAQAVVKARGRTQAPQADPQGADKPLAGLRILLVEDNHNNQQVACELLEREGATVSVAVHGREAVDMVAAAPGGFHVALMDVQMPVMDGLEATREIRRGPAGGALPIVAMTANAMDSDRQACRQAGMDGYVAKPFLIDDLVAELLQHTRHRAEVPATGPRGRPASDPGIWDRGKALAYLGGEEKLFARMMPMFREHLRQLERDLPALPRSMPHQDALRLFHTLKSRAATMGADHLSAVTGKVEASAAGVPTIDSKLLEPLRQALQITLEAIEDAV</sequence>
<feature type="domain" description="HPt" evidence="21">
    <location>
        <begin position="1165"/>
        <end position="1257"/>
    </location>
</feature>
<evidence type="ECO:0000256" key="5">
    <source>
        <dbReference type="ARBA" id="ARBA00022692"/>
    </source>
</evidence>
<dbReference type="Pfam" id="PF03924">
    <property type="entry name" value="CHASE"/>
    <property type="match status" value="1"/>
</dbReference>
<comment type="subcellular location">
    <subcellularLocation>
        <location evidence="2">Membrane</location>
    </subcellularLocation>
</comment>
<evidence type="ECO:0000256" key="7">
    <source>
        <dbReference type="ARBA" id="ARBA00022989"/>
    </source>
</evidence>
<dbReference type="Gene3D" id="1.20.120.160">
    <property type="entry name" value="HPT domain"/>
    <property type="match status" value="1"/>
</dbReference>
<reference evidence="23" key="1">
    <citation type="submission" date="2006-01" db="EMBL/GenBank/DDBJ databases">
        <title>Genome of the cyst-dividing bacterium Ramlibacter tataouinensis.</title>
        <authorList>
            <person name="Barakat M."/>
            <person name="Ortet P."/>
            <person name="De Luca G."/>
            <person name="Jourlin-Castelli C."/>
            <person name="Ansaldi M."/>
            <person name="Py B."/>
            <person name="Fichant G."/>
            <person name="Coutinho P."/>
            <person name="Voulhoux R."/>
            <person name="Bastien O."/>
            <person name="Roy S."/>
            <person name="Marechal E."/>
            <person name="Henrissat B."/>
            <person name="Quentin Y."/>
            <person name="Noirot P."/>
            <person name="Filloux A."/>
            <person name="Mejean V."/>
            <person name="DuBow M."/>
            <person name="Barras F."/>
            <person name="Heulin T."/>
        </authorList>
    </citation>
    <scope>NUCLEOTIDE SEQUENCE [LARGE SCALE GENOMIC DNA]</scope>
    <source>
        <strain evidence="23">ATCC BAA-407 / DSM 14655 / LMG 21543 / TTB310</strain>
    </source>
</reference>
<feature type="domain" description="Response regulatory" evidence="17">
    <location>
        <begin position="868"/>
        <end position="992"/>
    </location>
</feature>
<dbReference type="HOGENOM" id="CLU_000445_56_1_4"/>
<dbReference type="InterPro" id="IPR036097">
    <property type="entry name" value="HisK_dim/P_sf"/>
</dbReference>
<dbReference type="InterPro" id="IPR000014">
    <property type="entry name" value="PAS"/>
</dbReference>
<dbReference type="InterPro" id="IPR005467">
    <property type="entry name" value="His_kinase_dom"/>
</dbReference>
<dbReference type="InterPro" id="IPR001789">
    <property type="entry name" value="Sig_transdc_resp-reg_receiver"/>
</dbReference>
<evidence type="ECO:0000259" key="19">
    <source>
        <dbReference type="PROSITE" id="PS50113"/>
    </source>
</evidence>
<dbReference type="InterPro" id="IPR042240">
    <property type="entry name" value="CHASE_sf"/>
</dbReference>
<feature type="transmembrane region" description="Helical" evidence="15">
    <location>
        <begin position="326"/>
        <end position="350"/>
    </location>
</feature>
<evidence type="ECO:0000256" key="11">
    <source>
        <dbReference type="ARBA" id="ARBA00058004"/>
    </source>
</evidence>
<dbReference type="InterPro" id="IPR035965">
    <property type="entry name" value="PAS-like_dom_sf"/>
</dbReference>
<dbReference type="InterPro" id="IPR036890">
    <property type="entry name" value="HATPase_C_sf"/>
</dbReference>
<comment type="catalytic activity">
    <reaction evidence="1">
        <text>ATP + protein L-histidine = ADP + protein N-phospho-L-histidine.</text>
        <dbReference type="EC" id="2.7.13.3"/>
    </reaction>
</comment>
<feature type="domain" description="Histidine kinase" evidence="16">
    <location>
        <begin position="628"/>
        <end position="849"/>
    </location>
</feature>
<feature type="domain" description="PAS" evidence="18">
    <location>
        <begin position="366"/>
        <end position="418"/>
    </location>
</feature>
<dbReference type="CDD" id="cd00130">
    <property type="entry name" value="PAS"/>
    <property type="match status" value="1"/>
</dbReference>
<dbReference type="PROSITE" id="PS50109">
    <property type="entry name" value="HIS_KIN"/>
    <property type="match status" value="1"/>
</dbReference>
<evidence type="ECO:0000313" key="23">
    <source>
        <dbReference type="Proteomes" id="UP000008385"/>
    </source>
</evidence>
<proteinExistence type="predicted"/>
<dbReference type="InterPro" id="IPR011006">
    <property type="entry name" value="CheY-like_superfamily"/>
</dbReference>
<dbReference type="SUPFAM" id="SSF47384">
    <property type="entry name" value="Homodimeric domain of signal transducing histidine kinase"/>
    <property type="match status" value="1"/>
</dbReference>
<dbReference type="InterPro" id="IPR001610">
    <property type="entry name" value="PAC"/>
</dbReference>
<dbReference type="NCBIfam" id="TIGR00229">
    <property type="entry name" value="sensory_box"/>
    <property type="match status" value="1"/>
</dbReference>
<dbReference type="Pfam" id="PF00072">
    <property type="entry name" value="Response_reg"/>
    <property type="match status" value="2"/>
</dbReference>
<dbReference type="Gene3D" id="1.10.287.130">
    <property type="match status" value="1"/>
</dbReference>
<dbReference type="PROSITE" id="PS50112">
    <property type="entry name" value="PAS"/>
    <property type="match status" value="2"/>
</dbReference>
<dbReference type="Pfam" id="PF02518">
    <property type="entry name" value="HATPase_c"/>
    <property type="match status" value="1"/>
</dbReference>
<dbReference type="CDD" id="cd17546">
    <property type="entry name" value="REC_hyHK_CKI1_RcsC-like"/>
    <property type="match status" value="2"/>
</dbReference>
<dbReference type="CDD" id="cd00082">
    <property type="entry name" value="HisKA"/>
    <property type="match status" value="1"/>
</dbReference>
<evidence type="ECO:0000256" key="10">
    <source>
        <dbReference type="ARBA" id="ARBA00023136"/>
    </source>
</evidence>
<dbReference type="GO" id="GO:0005524">
    <property type="term" value="F:ATP binding"/>
    <property type="evidence" value="ECO:0007669"/>
    <property type="project" value="UniProtKB-KW"/>
</dbReference>
<evidence type="ECO:0000256" key="14">
    <source>
        <dbReference type="PROSITE-ProRule" id="PRU00169"/>
    </source>
</evidence>
<gene>
    <name evidence="22" type="ordered locus">Rta_01630</name>
</gene>
<dbReference type="InterPro" id="IPR003661">
    <property type="entry name" value="HisK_dim/P_dom"/>
</dbReference>
<dbReference type="SMART" id="SM00086">
    <property type="entry name" value="PAC"/>
    <property type="match status" value="1"/>
</dbReference>
<evidence type="ECO:0000259" key="21">
    <source>
        <dbReference type="PROSITE" id="PS50894"/>
    </source>
</evidence>
<evidence type="ECO:0000259" key="20">
    <source>
        <dbReference type="PROSITE" id="PS50839"/>
    </source>
</evidence>
<evidence type="ECO:0000256" key="4">
    <source>
        <dbReference type="ARBA" id="ARBA00022553"/>
    </source>
</evidence>
<dbReference type="Pfam" id="PF00512">
    <property type="entry name" value="HisKA"/>
    <property type="match status" value="1"/>
</dbReference>
<dbReference type="SUPFAM" id="SSF55874">
    <property type="entry name" value="ATPase domain of HSP90 chaperone/DNA topoisomerase II/histidine kinase"/>
    <property type="match status" value="1"/>
</dbReference>
<dbReference type="Gene3D" id="3.30.450.350">
    <property type="entry name" value="CHASE domain"/>
    <property type="match status" value="1"/>
</dbReference>
<dbReference type="SUPFAM" id="SSF47226">
    <property type="entry name" value="Histidine-containing phosphotransfer domain, HPT domain"/>
    <property type="match status" value="1"/>
</dbReference>
<reference evidence="22 23" key="2">
    <citation type="journal article" date="2011" name="PLoS ONE">
        <title>The Cyst-Dividing Bacterium Ramlibacter tataouinensis TTB310 Genome Reveals a Well-Stocked Toolbox for Adaptation to a Desert Environment.</title>
        <authorList>
            <person name="De Luca G."/>
            <person name="Barakat M."/>
            <person name="Ortet P."/>
            <person name="Fochesato S."/>
            <person name="Jourlin-Castelli C."/>
            <person name="Ansaldi M."/>
            <person name="Py B."/>
            <person name="Fichant G."/>
            <person name="Coutinho P.M."/>
            <person name="Voulhoux R."/>
            <person name="Bastien O."/>
            <person name="Marechal E."/>
            <person name="Henrissat B."/>
            <person name="Quentin Y."/>
            <person name="Noirot P."/>
            <person name="Filloux A."/>
            <person name="Mejean V."/>
            <person name="Dubow M.S."/>
            <person name="Barras F."/>
            <person name="Barbe V."/>
            <person name="Weissenbach J."/>
            <person name="Mihalcescu I."/>
            <person name="Vermeglio A."/>
            <person name="Achouak W."/>
            <person name="Heulin T."/>
        </authorList>
    </citation>
    <scope>NUCLEOTIDE SEQUENCE [LARGE SCALE GENOMIC DNA]</scope>
    <source>
        <strain evidence="23">ATCC BAA-407 / DSM 14655 / LMG 21543 / TTB310</strain>
    </source>
</reference>
<keyword evidence="22" id="KW-0418">Kinase</keyword>
<dbReference type="InterPro" id="IPR036641">
    <property type="entry name" value="HPT_dom_sf"/>
</dbReference>
<dbReference type="EC" id="2.7.13.3" evidence="3"/>
<dbReference type="SMART" id="SM00388">
    <property type="entry name" value="HisKA"/>
    <property type="match status" value="1"/>
</dbReference>
<keyword evidence="6" id="KW-0732">Signal</keyword>
<evidence type="ECO:0000256" key="1">
    <source>
        <dbReference type="ARBA" id="ARBA00000085"/>
    </source>
</evidence>
<dbReference type="PRINTS" id="PR00344">
    <property type="entry name" value="BCTRLSENSOR"/>
</dbReference>
<feature type="domain" description="CHASE" evidence="20">
    <location>
        <begin position="88"/>
        <end position="276"/>
    </location>
</feature>
<dbReference type="InterPro" id="IPR004358">
    <property type="entry name" value="Sig_transdc_His_kin-like_C"/>
</dbReference>